<dbReference type="AlphaFoldDB" id="A0A4C1X6Z8"/>
<sequence>MENLTPENRAISSLQWDVICYKKIRSQQSPARAAVASEATDSLARAALARAAHSKGVSVHVLTQVVQPYSLMGMRGDKALHSALLSALVIESVTQDAR</sequence>
<reference evidence="1 2" key="1">
    <citation type="journal article" date="2019" name="Commun. Biol.">
        <title>The bagworm genome reveals a unique fibroin gene that provides high tensile strength.</title>
        <authorList>
            <person name="Kono N."/>
            <person name="Nakamura H."/>
            <person name="Ohtoshi R."/>
            <person name="Tomita M."/>
            <person name="Numata K."/>
            <person name="Arakawa K."/>
        </authorList>
    </citation>
    <scope>NUCLEOTIDE SEQUENCE [LARGE SCALE GENOMIC DNA]</scope>
</reference>
<comment type="caution">
    <text evidence="1">The sequence shown here is derived from an EMBL/GenBank/DDBJ whole genome shotgun (WGS) entry which is preliminary data.</text>
</comment>
<name>A0A4C1X6Z8_EUMVA</name>
<organism evidence="1 2">
    <name type="scientific">Eumeta variegata</name>
    <name type="common">Bagworm moth</name>
    <name type="synonym">Eumeta japonica</name>
    <dbReference type="NCBI Taxonomy" id="151549"/>
    <lineage>
        <taxon>Eukaryota</taxon>
        <taxon>Metazoa</taxon>
        <taxon>Ecdysozoa</taxon>
        <taxon>Arthropoda</taxon>
        <taxon>Hexapoda</taxon>
        <taxon>Insecta</taxon>
        <taxon>Pterygota</taxon>
        <taxon>Neoptera</taxon>
        <taxon>Endopterygota</taxon>
        <taxon>Lepidoptera</taxon>
        <taxon>Glossata</taxon>
        <taxon>Ditrysia</taxon>
        <taxon>Tineoidea</taxon>
        <taxon>Psychidae</taxon>
        <taxon>Oiketicinae</taxon>
        <taxon>Eumeta</taxon>
    </lineage>
</organism>
<dbReference type="EMBL" id="BGZK01000764">
    <property type="protein sequence ID" value="GBP59558.1"/>
    <property type="molecule type" value="Genomic_DNA"/>
</dbReference>
<gene>
    <name evidence="1" type="ORF">EVAR_83277_1</name>
</gene>
<evidence type="ECO:0000313" key="1">
    <source>
        <dbReference type="EMBL" id="GBP59558.1"/>
    </source>
</evidence>
<protein>
    <submittedName>
        <fullName evidence="1">Uncharacterized protein</fullName>
    </submittedName>
</protein>
<evidence type="ECO:0000313" key="2">
    <source>
        <dbReference type="Proteomes" id="UP000299102"/>
    </source>
</evidence>
<dbReference type="Proteomes" id="UP000299102">
    <property type="component" value="Unassembled WGS sequence"/>
</dbReference>
<proteinExistence type="predicted"/>
<accession>A0A4C1X6Z8</accession>
<keyword evidence="2" id="KW-1185">Reference proteome</keyword>